<feature type="domain" description="C2H2-type" evidence="2">
    <location>
        <begin position="501"/>
        <end position="524"/>
    </location>
</feature>
<gene>
    <name evidence="3" type="ORF">GLOTRDRAFT_132855</name>
</gene>
<sequence length="585" mass="64293">MSAYTQSIPSPSWPSDADFPSDDELWNYSDDGSEHDPLDPIWPGLEALIAIHEPPALNDDDDHTSYYDPSSDHVVDDGDDVTGDEEGEEEEEHGEGDVEQDTHEPFDVESGEHPLEYLDEGADISDNEESEEEVAGGEGDIEEHVHEPFHSQNGEYPLGYLDDFEISRLVEDGTAGDEGDEEDGSLEQREPVDEEDDDSYETASEHSEHVIFEGEVKENDNPVALGGLSPTDWEYVAPRYSSSGRRITPTARYMVSVERKGKAKNIQAAIVEEGEDDDDQEWEKAPKKGKSKGKGKASSAPSAGIARSTRSRKGDGVRLKAVLGESVQQATREPCPATRPTNRVPEANNDLSGSRPAQIILKVPNRKRKADNDPEDVLEDGPEGNMEEGSGDEDLDGGVQSAEADGPVRHVVCQWEGCRLHIPITNTKDSRKDVRTHLASHDGRLGGEGDSEDAEGSKKTRRATCKDTGLYRCLWHGCSVPPMALGSIVRHVTFTHCKVKCFCPICGKGLSRNDARKRHIKSQHQDPPDATARDGQPSEHDPLLEAIPPERETGRDALDERVAGPSRLSQPKRGSSRQSKRARRH</sequence>
<dbReference type="EMBL" id="KB469310">
    <property type="protein sequence ID" value="EPQ51490.1"/>
    <property type="molecule type" value="Genomic_DNA"/>
</dbReference>
<dbReference type="GeneID" id="19302591"/>
<dbReference type="KEGG" id="gtr:GLOTRDRAFT_132855"/>
<reference evidence="3 4" key="1">
    <citation type="journal article" date="2012" name="Science">
        <title>The Paleozoic origin of enzymatic lignin decomposition reconstructed from 31 fungal genomes.</title>
        <authorList>
            <person name="Floudas D."/>
            <person name="Binder M."/>
            <person name="Riley R."/>
            <person name="Barry K."/>
            <person name="Blanchette R.A."/>
            <person name="Henrissat B."/>
            <person name="Martinez A.T."/>
            <person name="Otillar R."/>
            <person name="Spatafora J.W."/>
            <person name="Yadav J.S."/>
            <person name="Aerts A."/>
            <person name="Benoit I."/>
            <person name="Boyd A."/>
            <person name="Carlson A."/>
            <person name="Copeland A."/>
            <person name="Coutinho P.M."/>
            <person name="de Vries R.P."/>
            <person name="Ferreira P."/>
            <person name="Findley K."/>
            <person name="Foster B."/>
            <person name="Gaskell J."/>
            <person name="Glotzer D."/>
            <person name="Gorecki P."/>
            <person name="Heitman J."/>
            <person name="Hesse C."/>
            <person name="Hori C."/>
            <person name="Igarashi K."/>
            <person name="Jurgens J.A."/>
            <person name="Kallen N."/>
            <person name="Kersten P."/>
            <person name="Kohler A."/>
            <person name="Kuees U."/>
            <person name="Kumar T.K.A."/>
            <person name="Kuo A."/>
            <person name="LaButti K."/>
            <person name="Larrondo L.F."/>
            <person name="Lindquist E."/>
            <person name="Ling A."/>
            <person name="Lombard V."/>
            <person name="Lucas S."/>
            <person name="Lundell T."/>
            <person name="Martin R."/>
            <person name="McLaughlin D.J."/>
            <person name="Morgenstern I."/>
            <person name="Morin E."/>
            <person name="Murat C."/>
            <person name="Nagy L.G."/>
            <person name="Nolan M."/>
            <person name="Ohm R.A."/>
            <person name="Patyshakuliyeva A."/>
            <person name="Rokas A."/>
            <person name="Ruiz-Duenas F.J."/>
            <person name="Sabat G."/>
            <person name="Salamov A."/>
            <person name="Samejima M."/>
            <person name="Schmutz J."/>
            <person name="Slot J.C."/>
            <person name="St John F."/>
            <person name="Stenlid J."/>
            <person name="Sun H."/>
            <person name="Sun S."/>
            <person name="Syed K."/>
            <person name="Tsang A."/>
            <person name="Wiebenga A."/>
            <person name="Young D."/>
            <person name="Pisabarro A."/>
            <person name="Eastwood D.C."/>
            <person name="Martin F."/>
            <person name="Cullen D."/>
            <person name="Grigoriev I.V."/>
            <person name="Hibbett D.S."/>
        </authorList>
    </citation>
    <scope>NUCLEOTIDE SEQUENCE [LARGE SCALE GENOMIC DNA]</scope>
    <source>
        <strain evidence="3 4">ATCC 11539</strain>
    </source>
</reference>
<feature type="compositionally biased region" description="Basic residues" evidence="1">
    <location>
        <begin position="574"/>
        <end position="585"/>
    </location>
</feature>
<feature type="compositionally biased region" description="Basic and acidic residues" evidence="1">
    <location>
        <begin position="430"/>
        <end position="447"/>
    </location>
</feature>
<feature type="compositionally biased region" description="Acidic residues" evidence="1">
    <location>
        <begin position="77"/>
        <end position="99"/>
    </location>
</feature>
<feature type="region of interest" description="Disordered" evidence="1">
    <location>
        <begin position="167"/>
        <end position="230"/>
    </location>
</feature>
<feature type="compositionally biased region" description="Polar residues" evidence="1">
    <location>
        <begin position="1"/>
        <end position="10"/>
    </location>
</feature>
<feature type="compositionally biased region" description="Acidic residues" evidence="1">
    <location>
        <begin position="373"/>
        <end position="396"/>
    </location>
</feature>
<feature type="compositionally biased region" description="Acidic residues" evidence="1">
    <location>
        <begin position="117"/>
        <end position="139"/>
    </location>
</feature>
<dbReference type="SMART" id="SM00355">
    <property type="entry name" value="ZnF_C2H2"/>
    <property type="match status" value="3"/>
</dbReference>
<feature type="region of interest" description="Disordered" evidence="1">
    <location>
        <begin position="1"/>
        <end position="139"/>
    </location>
</feature>
<feature type="compositionally biased region" description="Acidic residues" evidence="1">
    <location>
        <begin position="174"/>
        <end position="185"/>
    </location>
</feature>
<evidence type="ECO:0000259" key="2">
    <source>
        <dbReference type="PROSITE" id="PS00028"/>
    </source>
</evidence>
<dbReference type="PROSITE" id="PS00028">
    <property type="entry name" value="ZINC_FINGER_C2H2_1"/>
    <property type="match status" value="1"/>
</dbReference>
<dbReference type="RefSeq" id="XP_007869958.1">
    <property type="nucleotide sequence ID" value="XM_007871767.1"/>
</dbReference>
<feature type="compositionally biased region" description="Acidic residues" evidence="1">
    <location>
        <begin position="272"/>
        <end position="281"/>
    </location>
</feature>
<dbReference type="HOGENOM" id="CLU_466207_0_0_1"/>
<evidence type="ECO:0000313" key="4">
    <source>
        <dbReference type="Proteomes" id="UP000030669"/>
    </source>
</evidence>
<feature type="region of interest" description="Disordered" evidence="1">
    <location>
        <begin position="268"/>
        <end position="402"/>
    </location>
</feature>
<proteinExistence type="predicted"/>
<evidence type="ECO:0000313" key="3">
    <source>
        <dbReference type="EMBL" id="EPQ51490.1"/>
    </source>
</evidence>
<dbReference type="AlphaFoldDB" id="S7RBA2"/>
<dbReference type="Proteomes" id="UP000030669">
    <property type="component" value="Unassembled WGS sequence"/>
</dbReference>
<organism evidence="3 4">
    <name type="scientific">Gloeophyllum trabeum (strain ATCC 11539 / FP-39264 / Madison 617)</name>
    <name type="common">Brown rot fungus</name>
    <dbReference type="NCBI Taxonomy" id="670483"/>
    <lineage>
        <taxon>Eukaryota</taxon>
        <taxon>Fungi</taxon>
        <taxon>Dikarya</taxon>
        <taxon>Basidiomycota</taxon>
        <taxon>Agaricomycotina</taxon>
        <taxon>Agaricomycetes</taxon>
        <taxon>Gloeophyllales</taxon>
        <taxon>Gloeophyllaceae</taxon>
        <taxon>Gloeophyllum</taxon>
    </lineage>
</organism>
<feature type="region of interest" description="Disordered" evidence="1">
    <location>
        <begin position="430"/>
        <end position="461"/>
    </location>
</feature>
<keyword evidence="4" id="KW-1185">Reference proteome</keyword>
<evidence type="ECO:0000256" key="1">
    <source>
        <dbReference type="SAM" id="MobiDB-lite"/>
    </source>
</evidence>
<feature type="region of interest" description="Disordered" evidence="1">
    <location>
        <begin position="517"/>
        <end position="585"/>
    </location>
</feature>
<name>S7RBA2_GLOTA</name>
<dbReference type="InterPro" id="IPR013087">
    <property type="entry name" value="Znf_C2H2_type"/>
</dbReference>
<accession>S7RBA2</accession>
<feature type="compositionally biased region" description="Basic and acidic residues" evidence="1">
    <location>
        <begin position="100"/>
        <end position="116"/>
    </location>
</feature>
<protein>
    <recommendedName>
        <fullName evidence="2">C2H2-type domain-containing protein</fullName>
    </recommendedName>
</protein>
<feature type="compositionally biased region" description="Basic and acidic residues" evidence="1">
    <location>
        <begin position="203"/>
        <end position="220"/>
    </location>
</feature>
<feature type="compositionally biased region" description="Basic and acidic residues" evidence="1">
    <location>
        <begin position="536"/>
        <end position="562"/>
    </location>
</feature>